<proteinExistence type="predicted"/>
<name>A0A8J5WD11_ZIZPA</name>
<dbReference type="AlphaFoldDB" id="A0A8J5WD11"/>
<evidence type="ECO:0000313" key="2">
    <source>
        <dbReference type="EMBL" id="KAG8088605.1"/>
    </source>
</evidence>
<evidence type="ECO:0000313" key="3">
    <source>
        <dbReference type="Proteomes" id="UP000729402"/>
    </source>
</evidence>
<gene>
    <name evidence="2" type="ORF">GUJ93_ZPchr0010g9811</name>
</gene>
<reference evidence="2" key="2">
    <citation type="submission" date="2021-02" db="EMBL/GenBank/DDBJ databases">
        <authorList>
            <person name="Kimball J.A."/>
            <person name="Haas M.W."/>
            <person name="Macchietto M."/>
            <person name="Kono T."/>
            <person name="Duquette J."/>
            <person name="Shao M."/>
        </authorList>
    </citation>
    <scope>NUCLEOTIDE SEQUENCE</scope>
    <source>
        <tissue evidence="2">Fresh leaf tissue</tissue>
    </source>
</reference>
<reference evidence="2" key="1">
    <citation type="journal article" date="2021" name="bioRxiv">
        <title>Whole Genome Assembly and Annotation of Northern Wild Rice, Zizania palustris L., Supports a Whole Genome Duplication in the Zizania Genus.</title>
        <authorList>
            <person name="Haas M."/>
            <person name="Kono T."/>
            <person name="Macchietto M."/>
            <person name="Millas R."/>
            <person name="McGilp L."/>
            <person name="Shao M."/>
            <person name="Duquette J."/>
            <person name="Hirsch C.N."/>
            <person name="Kimball J."/>
        </authorList>
    </citation>
    <scope>NUCLEOTIDE SEQUENCE</scope>
    <source>
        <tissue evidence="2">Fresh leaf tissue</tissue>
    </source>
</reference>
<keyword evidence="3" id="KW-1185">Reference proteome</keyword>
<sequence length="133" mass="14823">MRANRPARFVLPRGSDGRVDPDVLQGVLNHVKEEERGPRSSSSSPNRLTGLTRRLAWAKRRAVCVVGLSFKRIKGLFAPRRRKRNAGRGKKVCASLLLLHPPLSGQLVYRLGVKQFGREIAENARHVKPELGA</sequence>
<comment type="caution">
    <text evidence="2">The sequence shown here is derived from an EMBL/GenBank/DDBJ whole genome shotgun (WGS) entry which is preliminary data.</text>
</comment>
<evidence type="ECO:0000256" key="1">
    <source>
        <dbReference type="SAM" id="MobiDB-lite"/>
    </source>
</evidence>
<dbReference type="EMBL" id="JAAALK010000082">
    <property type="protein sequence ID" value="KAG8088605.1"/>
    <property type="molecule type" value="Genomic_DNA"/>
</dbReference>
<feature type="region of interest" description="Disordered" evidence="1">
    <location>
        <begin position="29"/>
        <end position="49"/>
    </location>
</feature>
<protein>
    <submittedName>
        <fullName evidence="2">Uncharacterized protein</fullName>
    </submittedName>
</protein>
<accession>A0A8J5WD11</accession>
<organism evidence="2 3">
    <name type="scientific">Zizania palustris</name>
    <name type="common">Northern wild rice</name>
    <dbReference type="NCBI Taxonomy" id="103762"/>
    <lineage>
        <taxon>Eukaryota</taxon>
        <taxon>Viridiplantae</taxon>
        <taxon>Streptophyta</taxon>
        <taxon>Embryophyta</taxon>
        <taxon>Tracheophyta</taxon>
        <taxon>Spermatophyta</taxon>
        <taxon>Magnoliopsida</taxon>
        <taxon>Liliopsida</taxon>
        <taxon>Poales</taxon>
        <taxon>Poaceae</taxon>
        <taxon>BOP clade</taxon>
        <taxon>Oryzoideae</taxon>
        <taxon>Oryzeae</taxon>
        <taxon>Zizaniinae</taxon>
        <taxon>Zizania</taxon>
    </lineage>
</organism>
<dbReference type="Proteomes" id="UP000729402">
    <property type="component" value="Unassembled WGS sequence"/>
</dbReference>